<name>A0ACB9ZDV8_9PEZI</name>
<dbReference type="Proteomes" id="UP001497700">
    <property type="component" value="Unassembled WGS sequence"/>
</dbReference>
<reference evidence="1 2" key="1">
    <citation type="journal article" date="2022" name="New Phytol.">
        <title>Ecological generalism drives hyperdiversity of secondary metabolite gene clusters in xylarialean endophytes.</title>
        <authorList>
            <person name="Franco M.E.E."/>
            <person name="Wisecaver J.H."/>
            <person name="Arnold A.E."/>
            <person name="Ju Y.M."/>
            <person name="Slot J.C."/>
            <person name="Ahrendt S."/>
            <person name="Moore L.P."/>
            <person name="Eastman K.E."/>
            <person name="Scott K."/>
            <person name="Konkel Z."/>
            <person name="Mondo S.J."/>
            <person name="Kuo A."/>
            <person name="Hayes R.D."/>
            <person name="Haridas S."/>
            <person name="Andreopoulos B."/>
            <person name="Riley R."/>
            <person name="LaButti K."/>
            <person name="Pangilinan J."/>
            <person name="Lipzen A."/>
            <person name="Amirebrahimi M."/>
            <person name="Yan J."/>
            <person name="Adam C."/>
            <person name="Keymanesh K."/>
            <person name="Ng V."/>
            <person name="Louie K."/>
            <person name="Northen T."/>
            <person name="Drula E."/>
            <person name="Henrissat B."/>
            <person name="Hsieh H.M."/>
            <person name="Youens-Clark K."/>
            <person name="Lutzoni F."/>
            <person name="Miadlikowska J."/>
            <person name="Eastwood D.C."/>
            <person name="Hamelin R.C."/>
            <person name="Grigoriev I.V."/>
            <person name="U'Ren J.M."/>
        </authorList>
    </citation>
    <scope>NUCLEOTIDE SEQUENCE [LARGE SCALE GENOMIC DNA]</scope>
    <source>
        <strain evidence="1 2">CBS 119005</strain>
    </source>
</reference>
<organism evidence="1 2">
    <name type="scientific">Hypoxylon rubiginosum</name>
    <dbReference type="NCBI Taxonomy" id="110542"/>
    <lineage>
        <taxon>Eukaryota</taxon>
        <taxon>Fungi</taxon>
        <taxon>Dikarya</taxon>
        <taxon>Ascomycota</taxon>
        <taxon>Pezizomycotina</taxon>
        <taxon>Sordariomycetes</taxon>
        <taxon>Xylariomycetidae</taxon>
        <taxon>Xylariales</taxon>
        <taxon>Hypoxylaceae</taxon>
        <taxon>Hypoxylon</taxon>
    </lineage>
</organism>
<comment type="caution">
    <text evidence="1">The sequence shown here is derived from an EMBL/GenBank/DDBJ whole genome shotgun (WGS) entry which is preliminary data.</text>
</comment>
<proteinExistence type="predicted"/>
<dbReference type="EMBL" id="MU393431">
    <property type="protein sequence ID" value="KAI4869369.1"/>
    <property type="molecule type" value="Genomic_DNA"/>
</dbReference>
<evidence type="ECO:0000313" key="2">
    <source>
        <dbReference type="Proteomes" id="UP001497700"/>
    </source>
</evidence>
<gene>
    <name evidence="1" type="ORF">F4820DRAFT_407197</name>
</gene>
<sequence length="82" mass="9618">MCLLFFFFLPILSSHHDLNSYDIHVASVEPPIGSNFVANAQRYSTAKKKCPLHRYLILPFPPKKPISHTRYHQDAHPRLFWD</sequence>
<evidence type="ECO:0000313" key="1">
    <source>
        <dbReference type="EMBL" id="KAI4869369.1"/>
    </source>
</evidence>
<protein>
    <submittedName>
        <fullName evidence="1">Uncharacterized protein</fullName>
    </submittedName>
</protein>
<accession>A0ACB9ZDV8</accession>
<keyword evidence="2" id="KW-1185">Reference proteome</keyword>